<evidence type="ECO:0000313" key="5">
    <source>
        <dbReference type="Proteomes" id="UP000006365"/>
    </source>
</evidence>
<dbReference type="KEGG" id="dpr:Despr_3059"/>
<gene>
    <name evidence="4" type="ordered locus">Despr_3059</name>
</gene>
<dbReference type="Proteomes" id="UP000006365">
    <property type="component" value="Chromosome"/>
</dbReference>
<keyword evidence="1" id="KW-0808">Transferase</keyword>
<feature type="domain" description="N-acetyltransferase" evidence="3">
    <location>
        <begin position="2"/>
        <end position="150"/>
    </location>
</feature>
<sequence>MTFVRTARPQDLEHLVELLRLLFAIEEDFNVNADKQRQGLALVLDDERSRVLVAEVHGKVVGMCTGQLVISTAEGGPAVLVEDVVVDPGHRGQGIGRALLDALATWARNQGASRMQLLADTNNRPALVFYDRRGWQRTALICLRRHLSGI</sequence>
<protein>
    <submittedName>
        <fullName evidence="4">Acetyltransferase, GNAT family</fullName>
    </submittedName>
</protein>
<dbReference type="Pfam" id="PF00583">
    <property type="entry name" value="Acetyltransf_1"/>
    <property type="match status" value="1"/>
</dbReference>
<dbReference type="SUPFAM" id="SSF55729">
    <property type="entry name" value="Acyl-CoA N-acyltransferases (Nat)"/>
    <property type="match status" value="1"/>
</dbReference>
<dbReference type="AlphaFoldDB" id="A0A7U4DQJ5"/>
<name>A0A7U4DQJ5_DESPD</name>
<evidence type="ECO:0000259" key="3">
    <source>
        <dbReference type="PROSITE" id="PS51186"/>
    </source>
</evidence>
<dbReference type="RefSeq" id="WP_015725717.1">
    <property type="nucleotide sequence ID" value="NC_014972.1"/>
</dbReference>
<dbReference type="GO" id="GO:0016747">
    <property type="term" value="F:acyltransferase activity, transferring groups other than amino-acyl groups"/>
    <property type="evidence" value="ECO:0007669"/>
    <property type="project" value="InterPro"/>
</dbReference>
<dbReference type="InterPro" id="IPR050832">
    <property type="entry name" value="Bact_Acetyltransf"/>
</dbReference>
<organism evidence="4 5">
    <name type="scientific">Desulfobulbus propionicus (strain ATCC 33891 / DSM 2032 / VKM B-1956 / 1pr3)</name>
    <dbReference type="NCBI Taxonomy" id="577650"/>
    <lineage>
        <taxon>Bacteria</taxon>
        <taxon>Pseudomonadati</taxon>
        <taxon>Thermodesulfobacteriota</taxon>
        <taxon>Desulfobulbia</taxon>
        <taxon>Desulfobulbales</taxon>
        <taxon>Desulfobulbaceae</taxon>
        <taxon>Desulfobulbus</taxon>
    </lineage>
</organism>
<evidence type="ECO:0000313" key="4">
    <source>
        <dbReference type="EMBL" id="ADW19192.1"/>
    </source>
</evidence>
<dbReference type="Gene3D" id="3.40.630.30">
    <property type="match status" value="1"/>
</dbReference>
<keyword evidence="2" id="KW-0012">Acyltransferase</keyword>
<dbReference type="InterPro" id="IPR016181">
    <property type="entry name" value="Acyl_CoA_acyltransferase"/>
</dbReference>
<dbReference type="EMBL" id="CP002364">
    <property type="protein sequence ID" value="ADW19192.1"/>
    <property type="molecule type" value="Genomic_DNA"/>
</dbReference>
<keyword evidence="5" id="KW-1185">Reference proteome</keyword>
<evidence type="ECO:0000256" key="2">
    <source>
        <dbReference type="ARBA" id="ARBA00023315"/>
    </source>
</evidence>
<accession>A0A7U4DQJ5</accession>
<reference evidence="4 5" key="1">
    <citation type="journal article" date="2011" name="Stand. Genomic Sci.">
        <title>Complete genome sequence of Desulfobulbus propionicus type strain (1pr3).</title>
        <authorList>
            <person name="Pagani I."/>
            <person name="Lapidus A."/>
            <person name="Nolan M."/>
            <person name="Lucas S."/>
            <person name="Hammon N."/>
            <person name="Deshpande S."/>
            <person name="Cheng J.F."/>
            <person name="Chertkov O."/>
            <person name="Davenport K."/>
            <person name="Tapia R."/>
            <person name="Han C."/>
            <person name="Goodwin L."/>
            <person name="Pitluck S."/>
            <person name="Liolios K."/>
            <person name="Mavromatis K."/>
            <person name="Ivanova N."/>
            <person name="Mikhailova N."/>
            <person name="Pati A."/>
            <person name="Chen A."/>
            <person name="Palaniappan K."/>
            <person name="Land M."/>
            <person name="Hauser L."/>
            <person name="Chang Y.J."/>
            <person name="Jeffries C.D."/>
            <person name="Detter J.C."/>
            <person name="Brambilla E."/>
            <person name="Kannan K.P."/>
            <person name="Djao O.D."/>
            <person name="Rohde M."/>
            <person name="Pukall R."/>
            <person name="Spring S."/>
            <person name="Goker M."/>
            <person name="Sikorski J."/>
            <person name="Woyke T."/>
            <person name="Bristow J."/>
            <person name="Eisen J.A."/>
            <person name="Markowitz V."/>
            <person name="Hugenholtz P."/>
            <person name="Kyrpides N.C."/>
            <person name="Klenk H.P."/>
        </authorList>
    </citation>
    <scope>NUCLEOTIDE SEQUENCE [LARGE SCALE GENOMIC DNA]</scope>
    <source>
        <strain evidence="5">ATCC 33891 / DSM 2032 / 1pr3</strain>
    </source>
</reference>
<dbReference type="PROSITE" id="PS51186">
    <property type="entry name" value="GNAT"/>
    <property type="match status" value="1"/>
</dbReference>
<dbReference type="PANTHER" id="PTHR43877">
    <property type="entry name" value="AMINOALKYLPHOSPHONATE N-ACETYLTRANSFERASE-RELATED-RELATED"/>
    <property type="match status" value="1"/>
</dbReference>
<dbReference type="InterPro" id="IPR000182">
    <property type="entry name" value="GNAT_dom"/>
</dbReference>
<evidence type="ECO:0000256" key="1">
    <source>
        <dbReference type="ARBA" id="ARBA00022679"/>
    </source>
</evidence>
<dbReference type="CDD" id="cd04301">
    <property type="entry name" value="NAT_SF"/>
    <property type="match status" value="1"/>
</dbReference>
<proteinExistence type="predicted"/>